<keyword evidence="6 8" id="KW-0067">ATP-binding</keyword>
<keyword evidence="11" id="KW-1185">Reference proteome</keyword>
<sequence>MINKIEKQLKKYKWGDTVIVAVSGGVDSVVLLHALRQQLPTAKLVIAHVNYHLREESDADEVFVRRLAEKYQAVFEMTTWSDIPSNSVESKARQLRYLFFEKLAYQYHTETIVVAHHADDQAETVLLKLVRGGQVSQLAGMDSQNSHITRPFLCITKQELRHYAQDNELTWRDDKTNADPLYTPRNFFRNQIIPELKTINPQAVAHINDFAKQIQDQNALITAQTDIYVQQIENHWQSIPPIWLEQTIKRFIQKKGIYQFKQVQISQIRHLLENKQKPIGTVQLSKNIKFVKNYQQIALKNMTKVTNKAQVLSPVMLKLNQWQNFSKNTFLWTTIRPAEGVKNFSFDLHQMTSSLYLRPVKTSDKIAVIHGHKKLRRLAIDEKLTQEERQEMHVLVTGNDDVIAVNIRHQWRVNGDFVSKQDVKPYWLAWRIEEK</sequence>
<dbReference type="CDD" id="cd01992">
    <property type="entry name" value="TilS_N"/>
    <property type="match status" value="1"/>
</dbReference>
<dbReference type="Pfam" id="PF01171">
    <property type="entry name" value="ATP_bind_3"/>
    <property type="match status" value="1"/>
</dbReference>
<name>A0ABX5SNH9_9LACO</name>
<evidence type="ECO:0000313" key="11">
    <source>
        <dbReference type="Proteomes" id="UP000295756"/>
    </source>
</evidence>
<comment type="domain">
    <text evidence="8">The N-terminal region contains the highly conserved SGGXDS motif, predicted to be a P-loop motif involved in ATP binding.</text>
</comment>
<evidence type="ECO:0000313" key="10">
    <source>
        <dbReference type="EMBL" id="QBR48101.1"/>
    </source>
</evidence>
<evidence type="ECO:0000259" key="9">
    <source>
        <dbReference type="SMART" id="SM00977"/>
    </source>
</evidence>
<evidence type="ECO:0000256" key="4">
    <source>
        <dbReference type="ARBA" id="ARBA00022694"/>
    </source>
</evidence>
<dbReference type="PANTHER" id="PTHR43033">
    <property type="entry name" value="TRNA(ILE)-LYSIDINE SYNTHASE-RELATED"/>
    <property type="match status" value="1"/>
</dbReference>
<evidence type="ECO:0000256" key="1">
    <source>
        <dbReference type="ARBA" id="ARBA00004496"/>
    </source>
</evidence>
<keyword evidence="4 8" id="KW-0819">tRNA processing</keyword>
<keyword evidence="3 8" id="KW-0436">Ligase</keyword>
<evidence type="ECO:0000256" key="7">
    <source>
        <dbReference type="ARBA" id="ARBA00048539"/>
    </source>
</evidence>
<dbReference type="Gene3D" id="3.40.50.620">
    <property type="entry name" value="HUPs"/>
    <property type="match status" value="1"/>
</dbReference>
<keyword evidence="5 8" id="KW-0547">Nucleotide-binding</keyword>
<dbReference type="InterPro" id="IPR014729">
    <property type="entry name" value="Rossmann-like_a/b/a_fold"/>
</dbReference>
<dbReference type="NCBIfam" id="TIGR02432">
    <property type="entry name" value="lysidine_TilS_N"/>
    <property type="match status" value="1"/>
</dbReference>
<accession>A0ABX5SNH9</accession>
<dbReference type="RefSeq" id="WP_013103613.1">
    <property type="nucleotide sequence ID" value="NZ_CP037939.1"/>
</dbReference>
<dbReference type="NCBIfam" id="TIGR02433">
    <property type="entry name" value="lysidine_TilS_C"/>
    <property type="match status" value="1"/>
</dbReference>
<protein>
    <recommendedName>
        <fullName evidence="8">tRNA(Ile)-lysidine synthase</fullName>
        <ecNumber evidence="8">6.3.4.19</ecNumber>
    </recommendedName>
    <alternativeName>
        <fullName evidence="8">tRNA(Ile)-2-lysyl-cytidine synthase</fullName>
    </alternativeName>
    <alternativeName>
        <fullName evidence="8">tRNA(Ile)-lysidine synthetase</fullName>
    </alternativeName>
</protein>
<dbReference type="Proteomes" id="UP000295756">
    <property type="component" value="Chromosome"/>
</dbReference>
<feature type="domain" description="Lysidine-tRNA(Ile) synthetase C-terminal" evidence="9">
    <location>
        <begin position="355"/>
        <end position="430"/>
    </location>
</feature>
<dbReference type="SMART" id="SM00977">
    <property type="entry name" value="TilS_C"/>
    <property type="match status" value="1"/>
</dbReference>
<dbReference type="HAMAP" id="MF_01161">
    <property type="entry name" value="tRNA_Ile_lys_synt"/>
    <property type="match status" value="1"/>
</dbReference>
<organism evidence="10 11">
    <name type="scientific">Leuconostoc kimchii</name>
    <dbReference type="NCBI Taxonomy" id="136609"/>
    <lineage>
        <taxon>Bacteria</taxon>
        <taxon>Bacillati</taxon>
        <taxon>Bacillota</taxon>
        <taxon>Bacilli</taxon>
        <taxon>Lactobacillales</taxon>
        <taxon>Lactobacillaceae</taxon>
        <taxon>Leuconostoc</taxon>
    </lineage>
</organism>
<feature type="binding site" evidence="8">
    <location>
        <begin position="23"/>
        <end position="28"/>
    </location>
    <ligand>
        <name>ATP</name>
        <dbReference type="ChEBI" id="CHEBI:30616"/>
    </ligand>
</feature>
<reference evidence="10 11" key="1">
    <citation type="submission" date="2019-03" db="EMBL/GenBank/DDBJ databases">
        <title>Complete Genome Sequence of Leuconostoc kimchii strain NKJ218 Isolated from Homemade Kimchi.</title>
        <authorList>
            <person name="Jung J.Y."/>
            <person name="Jin H.M."/>
            <person name="Jung J.-W."/>
            <person name="Lee S.-Y."/>
            <person name="Ryu B.-G."/>
            <person name="Han S.-S."/>
            <person name="Kang H.K."/>
            <person name="Choi H.W."/>
            <person name="Chung E.J."/>
            <person name="Choi K.-M."/>
        </authorList>
    </citation>
    <scope>NUCLEOTIDE SEQUENCE [LARGE SCALE GENOMIC DNA]</scope>
    <source>
        <strain evidence="10 11">NKJ218</strain>
    </source>
</reference>
<gene>
    <name evidence="8 10" type="primary">tilS</name>
    <name evidence="10" type="ORF">EW139_08170</name>
</gene>
<evidence type="ECO:0000256" key="3">
    <source>
        <dbReference type="ARBA" id="ARBA00022598"/>
    </source>
</evidence>
<dbReference type="EC" id="6.3.4.19" evidence="8"/>
<dbReference type="InterPro" id="IPR012796">
    <property type="entry name" value="Lysidine-tRNA-synth_C"/>
</dbReference>
<dbReference type="SUPFAM" id="SSF52402">
    <property type="entry name" value="Adenine nucleotide alpha hydrolases-like"/>
    <property type="match status" value="1"/>
</dbReference>
<evidence type="ECO:0000256" key="8">
    <source>
        <dbReference type="HAMAP-Rule" id="MF_01161"/>
    </source>
</evidence>
<dbReference type="InterPro" id="IPR012795">
    <property type="entry name" value="tRNA_Ile_lys_synt_N"/>
</dbReference>
<dbReference type="EMBL" id="CP037939">
    <property type="protein sequence ID" value="QBR48101.1"/>
    <property type="molecule type" value="Genomic_DNA"/>
</dbReference>
<evidence type="ECO:0000256" key="5">
    <source>
        <dbReference type="ARBA" id="ARBA00022741"/>
    </source>
</evidence>
<dbReference type="InterPro" id="IPR011063">
    <property type="entry name" value="TilS/TtcA_N"/>
</dbReference>
<evidence type="ECO:0000256" key="2">
    <source>
        <dbReference type="ARBA" id="ARBA00022490"/>
    </source>
</evidence>
<proteinExistence type="inferred from homology"/>
<comment type="function">
    <text evidence="8">Ligates lysine onto the cytidine present at position 34 of the AUA codon-specific tRNA(Ile) that contains the anticodon CAU, in an ATP-dependent manner. Cytidine is converted to lysidine, thus changing the amino acid specificity of the tRNA from methionine to isoleucine.</text>
</comment>
<comment type="similarity">
    <text evidence="8">Belongs to the tRNA(Ile)-lysidine synthase family.</text>
</comment>
<dbReference type="InterPro" id="IPR012094">
    <property type="entry name" value="tRNA_Ile_lys_synt"/>
</dbReference>
<comment type="subcellular location">
    <subcellularLocation>
        <location evidence="1 8">Cytoplasm</location>
    </subcellularLocation>
</comment>
<evidence type="ECO:0000256" key="6">
    <source>
        <dbReference type="ARBA" id="ARBA00022840"/>
    </source>
</evidence>
<comment type="catalytic activity">
    <reaction evidence="7 8">
        <text>cytidine(34) in tRNA(Ile2) + L-lysine + ATP = lysidine(34) in tRNA(Ile2) + AMP + diphosphate + H(+)</text>
        <dbReference type="Rhea" id="RHEA:43744"/>
        <dbReference type="Rhea" id="RHEA-COMP:10625"/>
        <dbReference type="Rhea" id="RHEA-COMP:10670"/>
        <dbReference type="ChEBI" id="CHEBI:15378"/>
        <dbReference type="ChEBI" id="CHEBI:30616"/>
        <dbReference type="ChEBI" id="CHEBI:32551"/>
        <dbReference type="ChEBI" id="CHEBI:33019"/>
        <dbReference type="ChEBI" id="CHEBI:82748"/>
        <dbReference type="ChEBI" id="CHEBI:83665"/>
        <dbReference type="ChEBI" id="CHEBI:456215"/>
        <dbReference type="EC" id="6.3.4.19"/>
    </reaction>
</comment>
<keyword evidence="2 8" id="KW-0963">Cytoplasm</keyword>
<dbReference type="PANTHER" id="PTHR43033:SF1">
    <property type="entry name" value="TRNA(ILE)-LYSIDINE SYNTHASE-RELATED"/>
    <property type="match status" value="1"/>
</dbReference>